<protein>
    <recommendedName>
        <fullName evidence="3">DUF4145 domain-containing protein</fullName>
    </recommendedName>
</protein>
<gene>
    <name evidence="1" type="ORF">BOA8489_03177</name>
</gene>
<proteinExistence type="predicted"/>
<organism evidence="1 2">
    <name type="scientific">Boseongicola aestuarii</name>
    <dbReference type="NCBI Taxonomy" id="1470561"/>
    <lineage>
        <taxon>Bacteria</taxon>
        <taxon>Pseudomonadati</taxon>
        <taxon>Pseudomonadota</taxon>
        <taxon>Alphaproteobacteria</taxon>
        <taxon>Rhodobacterales</taxon>
        <taxon>Paracoccaceae</taxon>
        <taxon>Boseongicola</taxon>
    </lineage>
</organism>
<name>A0A238J3X8_9RHOB</name>
<dbReference type="AlphaFoldDB" id="A0A238J3X8"/>
<accession>A0A238J3X8</accession>
<keyword evidence="2" id="KW-1185">Reference proteome</keyword>
<dbReference type="EMBL" id="FXXQ01000011">
    <property type="protein sequence ID" value="SMX25043.1"/>
    <property type="molecule type" value="Genomic_DNA"/>
</dbReference>
<dbReference type="Proteomes" id="UP000201838">
    <property type="component" value="Unassembled WGS sequence"/>
</dbReference>
<reference evidence="1 2" key="1">
    <citation type="submission" date="2017-05" db="EMBL/GenBank/DDBJ databases">
        <authorList>
            <person name="Song R."/>
            <person name="Chenine A.L."/>
            <person name="Ruprecht R.M."/>
        </authorList>
    </citation>
    <scope>NUCLEOTIDE SEQUENCE [LARGE SCALE GENOMIC DNA]</scope>
    <source>
        <strain evidence="1 2">CECT 8489</strain>
    </source>
</reference>
<evidence type="ECO:0000313" key="1">
    <source>
        <dbReference type="EMBL" id="SMX25043.1"/>
    </source>
</evidence>
<evidence type="ECO:0000313" key="2">
    <source>
        <dbReference type="Proteomes" id="UP000201838"/>
    </source>
</evidence>
<dbReference type="RefSeq" id="WP_093975238.1">
    <property type="nucleotide sequence ID" value="NZ_FXXQ01000011.1"/>
</dbReference>
<evidence type="ECO:0008006" key="3">
    <source>
        <dbReference type="Google" id="ProtNLM"/>
    </source>
</evidence>
<sequence length="107" mass="11974">MDAGTESIAKEICVTLGRDADKVKKLTLGLLVKEFEKVDEVEGIHRLLATIVPMGNYASHDQSGRQSEVINEELTRYFLAILEIAIKHFESWKFTRSASPRSVPKGN</sequence>